<accession>A0A318RAH6</accession>
<protein>
    <submittedName>
        <fullName evidence="1">Uncharacterized protein</fullName>
    </submittedName>
</protein>
<organism evidence="1 2">
    <name type="scientific">Williamsia limnetica</name>
    <dbReference type="NCBI Taxonomy" id="882452"/>
    <lineage>
        <taxon>Bacteria</taxon>
        <taxon>Bacillati</taxon>
        <taxon>Actinomycetota</taxon>
        <taxon>Actinomycetes</taxon>
        <taxon>Mycobacteriales</taxon>
        <taxon>Nocardiaceae</taxon>
        <taxon>Williamsia</taxon>
    </lineage>
</organism>
<evidence type="ECO:0000313" key="1">
    <source>
        <dbReference type="EMBL" id="PYE12737.1"/>
    </source>
</evidence>
<dbReference type="AlphaFoldDB" id="A0A318RAH6"/>
<comment type="caution">
    <text evidence="1">The sequence shown here is derived from an EMBL/GenBank/DDBJ whole genome shotgun (WGS) entry which is preliminary data.</text>
</comment>
<dbReference type="EMBL" id="QJSP01000020">
    <property type="protein sequence ID" value="PYE12737.1"/>
    <property type="molecule type" value="Genomic_DNA"/>
</dbReference>
<name>A0A318RAH6_WILLI</name>
<reference evidence="1 2" key="1">
    <citation type="submission" date="2018-06" db="EMBL/GenBank/DDBJ databases">
        <title>Genomic Encyclopedia of Type Strains, Phase IV (KMG-IV): sequencing the most valuable type-strain genomes for metagenomic binning, comparative biology and taxonomic classification.</title>
        <authorList>
            <person name="Goeker M."/>
        </authorList>
    </citation>
    <scope>NUCLEOTIDE SEQUENCE [LARGE SCALE GENOMIC DNA]</scope>
    <source>
        <strain evidence="1 2">DSM 45521</strain>
    </source>
</reference>
<keyword evidence="2" id="KW-1185">Reference proteome</keyword>
<dbReference type="Proteomes" id="UP000247591">
    <property type="component" value="Unassembled WGS sequence"/>
</dbReference>
<proteinExistence type="predicted"/>
<gene>
    <name evidence="1" type="ORF">DFR67_12016</name>
</gene>
<evidence type="ECO:0000313" key="2">
    <source>
        <dbReference type="Proteomes" id="UP000247591"/>
    </source>
</evidence>
<sequence>MECPLFCTSGVRLFELLTLDSIPLWLKYDCPAEVSIRAVT</sequence>